<reference evidence="2 3" key="1">
    <citation type="submission" date="2020-01" db="EMBL/GenBank/DDBJ databases">
        <title>A novel Bacillus sp. from Pasinler.</title>
        <authorList>
            <person name="Adiguzel A."/>
            <person name="Ay H."/>
            <person name="Baltaci M.O."/>
        </authorList>
    </citation>
    <scope>NUCLEOTIDE SEQUENCE [LARGE SCALE GENOMIC DNA]</scope>
    <source>
        <strain evidence="2 3">P1</strain>
    </source>
</reference>
<organism evidence="2 3">
    <name type="scientific">Pallidibacillus pasinlerensis</name>
    <dbReference type="NCBI Taxonomy" id="2703818"/>
    <lineage>
        <taxon>Bacteria</taxon>
        <taxon>Bacillati</taxon>
        <taxon>Bacillota</taxon>
        <taxon>Bacilli</taxon>
        <taxon>Bacillales</taxon>
        <taxon>Bacillaceae</taxon>
        <taxon>Pallidibacillus</taxon>
    </lineage>
</organism>
<dbReference type="RefSeq" id="WP_161921017.1">
    <property type="nucleotide sequence ID" value="NZ_JAACYS010000049.1"/>
</dbReference>
<gene>
    <name evidence="2" type="ORF">GW534_10720</name>
</gene>
<accession>A0ABX0AAG1</accession>
<keyword evidence="1" id="KW-0732">Signal</keyword>
<evidence type="ECO:0008006" key="4">
    <source>
        <dbReference type="Google" id="ProtNLM"/>
    </source>
</evidence>
<comment type="caution">
    <text evidence="2">The sequence shown here is derived from an EMBL/GenBank/DDBJ whole genome shotgun (WGS) entry which is preliminary data.</text>
</comment>
<sequence>MKLKKLVFISFVTIALLSVGACSKNQPSNANTTESRLKFDNPAFYESDFEYEDTFKSVVTESDIGDNINKDSEE</sequence>
<proteinExistence type="predicted"/>
<feature type="chain" id="PRO_5047504387" description="Lipoprotein" evidence="1">
    <location>
        <begin position="22"/>
        <end position="74"/>
    </location>
</feature>
<protein>
    <recommendedName>
        <fullName evidence="4">Lipoprotein</fullName>
    </recommendedName>
</protein>
<keyword evidence="3" id="KW-1185">Reference proteome</keyword>
<dbReference type="PROSITE" id="PS51257">
    <property type="entry name" value="PROKAR_LIPOPROTEIN"/>
    <property type="match status" value="1"/>
</dbReference>
<feature type="signal peptide" evidence="1">
    <location>
        <begin position="1"/>
        <end position="21"/>
    </location>
</feature>
<dbReference type="EMBL" id="JAACYS010000049">
    <property type="protein sequence ID" value="NCU18188.1"/>
    <property type="molecule type" value="Genomic_DNA"/>
</dbReference>
<evidence type="ECO:0000256" key="1">
    <source>
        <dbReference type="SAM" id="SignalP"/>
    </source>
</evidence>
<dbReference type="Proteomes" id="UP000743899">
    <property type="component" value="Unassembled WGS sequence"/>
</dbReference>
<evidence type="ECO:0000313" key="3">
    <source>
        <dbReference type="Proteomes" id="UP000743899"/>
    </source>
</evidence>
<name>A0ABX0AAG1_9BACI</name>
<evidence type="ECO:0000313" key="2">
    <source>
        <dbReference type="EMBL" id="NCU18188.1"/>
    </source>
</evidence>